<evidence type="ECO:0000313" key="3">
    <source>
        <dbReference type="EMBL" id="KAF6147456.1"/>
    </source>
</evidence>
<reference evidence="3 4" key="1">
    <citation type="journal article" date="2020" name="IScience">
        <title>Genome Sequencing of the Endangered Kingdonia uniflora (Circaeasteraceae, Ranunculales) Reveals Potential Mechanisms of Evolutionary Specialization.</title>
        <authorList>
            <person name="Sun Y."/>
            <person name="Deng T."/>
            <person name="Zhang A."/>
            <person name="Moore M.J."/>
            <person name="Landis J.B."/>
            <person name="Lin N."/>
            <person name="Zhang H."/>
            <person name="Zhang X."/>
            <person name="Huang J."/>
            <person name="Zhang X."/>
            <person name="Sun H."/>
            <person name="Wang H."/>
        </authorList>
    </citation>
    <scope>NUCLEOTIDE SEQUENCE [LARGE SCALE GENOMIC DNA]</scope>
    <source>
        <strain evidence="3">TB1705</strain>
        <tissue evidence="3">Leaf</tissue>
    </source>
</reference>
<sequence>MIFEYGEEIRMVRTRSQIIRHAAKRQLFIRIAKVWERIFGLLGYDAELLVRGCQLERLDVRGRELEYARHFYDVCFCELVRDPTDREEVVGLIAELKRVAGTESRRWLYSSVAREGLGAVANSHSNTEGFSGKLVTYPPSSDAFKEFCKAKAAVGGTWGNCIEYVGPKSQVERKDLLLDEVAKEEVKLEFVLEGLGLNIKKKVGSKLKKVQKSQSTRLMAGIDDRKKKGTGGEGQTNFPKTPIIDSSVQAESITSSKLAQTFPKIYMLKRLSSSGTTGSSEERARLAALHGEEDMSKMVTRLVRGIWLGVEEEKFELKKVKIELEKKVARVKAYTLKEVKKLEALKGFHAVAIGHLQVEARANLEEVVAERERLGRHLMLKGYFEDEVDAIRNAEARERSRRSRNDVKVPLVQGDVVRLLGRIRVLEGDVARIQGHVQKGNTNLREYQHKLDAALVREKVLEREIREKEILMKKKDDLLKDTSAWEGLNAEIERLHAQVTDLEAINQAESAKAVKKLEESIVFDALT</sequence>
<dbReference type="EMBL" id="JACGCM010001903">
    <property type="protein sequence ID" value="KAF6147456.1"/>
    <property type="molecule type" value="Genomic_DNA"/>
</dbReference>
<organism evidence="3 4">
    <name type="scientific">Kingdonia uniflora</name>
    <dbReference type="NCBI Taxonomy" id="39325"/>
    <lineage>
        <taxon>Eukaryota</taxon>
        <taxon>Viridiplantae</taxon>
        <taxon>Streptophyta</taxon>
        <taxon>Embryophyta</taxon>
        <taxon>Tracheophyta</taxon>
        <taxon>Spermatophyta</taxon>
        <taxon>Magnoliopsida</taxon>
        <taxon>Ranunculales</taxon>
        <taxon>Circaeasteraceae</taxon>
        <taxon>Kingdonia</taxon>
    </lineage>
</organism>
<evidence type="ECO:0000313" key="4">
    <source>
        <dbReference type="Proteomes" id="UP000541444"/>
    </source>
</evidence>
<protein>
    <submittedName>
        <fullName evidence="3">Uncharacterized protein</fullName>
    </submittedName>
</protein>
<evidence type="ECO:0000256" key="2">
    <source>
        <dbReference type="SAM" id="MobiDB-lite"/>
    </source>
</evidence>
<gene>
    <name evidence="3" type="ORF">GIB67_022116</name>
</gene>
<accession>A0A7J7LXS7</accession>
<feature type="region of interest" description="Disordered" evidence="2">
    <location>
        <begin position="222"/>
        <end position="241"/>
    </location>
</feature>
<dbReference type="Proteomes" id="UP000541444">
    <property type="component" value="Unassembled WGS sequence"/>
</dbReference>
<feature type="coiled-coil region" evidence="1">
    <location>
        <begin position="444"/>
        <end position="481"/>
    </location>
</feature>
<proteinExistence type="predicted"/>
<evidence type="ECO:0000256" key="1">
    <source>
        <dbReference type="SAM" id="Coils"/>
    </source>
</evidence>
<comment type="caution">
    <text evidence="3">The sequence shown here is derived from an EMBL/GenBank/DDBJ whole genome shotgun (WGS) entry which is preliminary data.</text>
</comment>
<dbReference type="AlphaFoldDB" id="A0A7J7LXS7"/>
<keyword evidence="1" id="KW-0175">Coiled coil</keyword>
<keyword evidence="4" id="KW-1185">Reference proteome</keyword>
<name>A0A7J7LXS7_9MAGN</name>